<sequence length="121" mass="14223">MSVARCERLFILMREDIEILRHSNRNVLRRSSGLENQPTQEQINVSTLRMISLRERIQEIIVTMKKLNRLANNDVGYHHPKCDKHLRSRLTRSQDSMIVDEETILALQKKLNELFTPSAKL</sequence>
<proteinExistence type="predicted"/>
<gene>
    <name evidence="1" type="ORF">LCGC14_2860210</name>
</gene>
<evidence type="ECO:0000313" key="1">
    <source>
        <dbReference type="EMBL" id="KKK76778.1"/>
    </source>
</evidence>
<protein>
    <submittedName>
        <fullName evidence="1">Uncharacterized protein</fullName>
    </submittedName>
</protein>
<accession>A0A0F8Y638</accession>
<reference evidence="1" key="1">
    <citation type="journal article" date="2015" name="Nature">
        <title>Complex archaea that bridge the gap between prokaryotes and eukaryotes.</title>
        <authorList>
            <person name="Spang A."/>
            <person name="Saw J.H."/>
            <person name="Jorgensen S.L."/>
            <person name="Zaremba-Niedzwiedzka K."/>
            <person name="Martijn J."/>
            <person name="Lind A.E."/>
            <person name="van Eijk R."/>
            <person name="Schleper C."/>
            <person name="Guy L."/>
            <person name="Ettema T.J."/>
        </authorList>
    </citation>
    <scope>NUCLEOTIDE SEQUENCE</scope>
</reference>
<dbReference type="AlphaFoldDB" id="A0A0F8Y638"/>
<dbReference type="EMBL" id="LAZR01055259">
    <property type="protein sequence ID" value="KKK76778.1"/>
    <property type="molecule type" value="Genomic_DNA"/>
</dbReference>
<name>A0A0F8Y638_9ZZZZ</name>
<comment type="caution">
    <text evidence="1">The sequence shown here is derived from an EMBL/GenBank/DDBJ whole genome shotgun (WGS) entry which is preliminary data.</text>
</comment>
<organism evidence="1">
    <name type="scientific">marine sediment metagenome</name>
    <dbReference type="NCBI Taxonomy" id="412755"/>
    <lineage>
        <taxon>unclassified sequences</taxon>
        <taxon>metagenomes</taxon>
        <taxon>ecological metagenomes</taxon>
    </lineage>
</organism>